<name>A0A0U3I291_9GAMM</name>
<feature type="transmembrane region" description="Helical" evidence="1">
    <location>
        <begin position="81"/>
        <end position="98"/>
    </location>
</feature>
<evidence type="ECO:0000313" key="3">
    <source>
        <dbReference type="Proteomes" id="UP000069015"/>
    </source>
</evidence>
<organism evidence="2 3">
    <name type="scientific">Pseudoalteromonas rubra</name>
    <dbReference type="NCBI Taxonomy" id="43658"/>
    <lineage>
        <taxon>Bacteria</taxon>
        <taxon>Pseudomonadati</taxon>
        <taxon>Pseudomonadota</taxon>
        <taxon>Gammaproteobacteria</taxon>
        <taxon>Alteromonadales</taxon>
        <taxon>Pseudoalteromonadaceae</taxon>
        <taxon>Pseudoalteromonas</taxon>
    </lineage>
</organism>
<evidence type="ECO:0000313" key="2">
    <source>
        <dbReference type="EMBL" id="ALU41967.1"/>
    </source>
</evidence>
<dbReference type="AlphaFoldDB" id="A0A0U3I291"/>
<accession>A0A0U3I291</accession>
<proteinExistence type="predicted"/>
<reference evidence="2 3" key="1">
    <citation type="submission" date="2015-12" db="EMBL/GenBank/DDBJ databases">
        <title>Complete genome sequence of Pseudoalteromonas rubra SCSIO 6842, harboring a conjugative plasmid.</title>
        <authorList>
            <person name="Li B."/>
            <person name="Wang X."/>
        </authorList>
    </citation>
    <scope>NUCLEOTIDE SEQUENCE [LARGE SCALE GENOMIC DNA]</scope>
    <source>
        <strain evidence="2 3">SCSIO 6842</strain>
    </source>
</reference>
<dbReference type="Proteomes" id="UP000069015">
    <property type="component" value="Chromosome 1"/>
</dbReference>
<dbReference type="KEGG" id="prr:AT705_02880"/>
<dbReference type="EMBL" id="CP013611">
    <property type="protein sequence ID" value="ALU41967.1"/>
    <property type="molecule type" value="Genomic_DNA"/>
</dbReference>
<gene>
    <name evidence="2" type="ORF">AT705_02880</name>
</gene>
<evidence type="ECO:0000256" key="1">
    <source>
        <dbReference type="SAM" id="Phobius"/>
    </source>
</evidence>
<sequence length="102" mass="11406">MKNNKIQPDWLSKSLAGVIAGGLLSFSIVGLVAWFGPDGISGPLSNTQLLWKTQFNMWITAPIWLVILSMTYLFKTGRQAWIYLLLTTIMLFALQAGLRSFL</sequence>
<keyword evidence="1" id="KW-1133">Transmembrane helix</keyword>
<protein>
    <submittedName>
        <fullName evidence="2">Uncharacterized protein</fullName>
    </submittedName>
</protein>
<feature type="transmembrane region" description="Helical" evidence="1">
    <location>
        <begin position="55"/>
        <end position="74"/>
    </location>
</feature>
<keyword evidence="1" id="KW-0472">Membrane</keyword>
<dbReference type="RefSeq" id="WP_058795413.1">
    <property type="nucleotide sequence ID" value="NZ_CP013611.1"/>
</dbReference>
<feature type="transmembrane region" description="Helical" evidence="1">
    <location>
        <begin position="15"/>
        <end position="35"/>
    </location>
</feature>
<keyword evidence="1" id="KW-0812">Transmembrane</keyword>